<dbReference type="EMBL" id="UOET01000456">
    <property type="protein sequence ID" value="VAW30031.1"/>
    <property type="molecule type" value="Genomic_DNA"/>
</dbReference>
<sequence length="28" mass="3132">SLEVAPAIQPFDTPHTPAYKGISLRFKF</sequence>
<accession>A0A3B0UG77</accession>
<gene>
    <name evidence="1" type="ORF">MNBD_BACTEROID07-848</name>
</gene>
<reference evidence="1" key="1">
    <citation type="submission" date="2018-06" db="EMBL/GenBank/DDBJ databases">
        <authorList>
            <person name="Zhirakovskaya E."/>
        </authorList>
    </citation>
    <scope>NUCLEOTIDE SEQUENCE</scope>
</reference>
<proteinExistence type="predicted"/>
<feature type="non-terminal residue" evidence="1">
    <location>
        <position position="1"/>
    </location>
</feature>
<organism evidence="1">
    <name type="scientific">hydrothermal vent metagenome</name>
    <dbReference type="NCBI Taxonomy" id="652676"/>
    <lineage>
        <taxon>unclassified sequences</taxon>
        <taxon>metagenomes</taxon>
        <taxon>ecological metagenomes</taxon>
    </lineage>
</organism>
<name>A0A3B0UG77_9ZZZZ</name>
<evidence type="ECO:0000313" key="1">
    <source>
        <dbReference type="EMBL" id="VAW30031.1"/>
    </source>
</evidence>
<protein>
    <submittedName>
        <fullName evidence="1">Uncharacterized protein</fullName>
    </submittedName>
</protein>
<dbReference type="AlphaFoldDB" id="A0A3B0UG77"/>